<dbReference type="PANTHER" id="PTHR31921">
    <property type="entry name" value="PROTEIN DPCD"/>
    <property type="match status" value="1"/>
</dbReference>
<dbReference type="STRING" id="79923.G7YLZ5"/>
<evidence type="ECO:0000256" key="2">
    <source>
        <dbReference type="ARBA" id="ARBA00020330"/>
    </source>
</evidence>
<dbReference type="EMBL" id="DF143672">
    <property type="protein sequence ID" value="GAA53976.1"/>
    <property type="molecule type" value="Genomic_DNA"/>
</dbReference>
<dbReference type="PANTHER" id="PTHR31921:SF1">
    <property type="entry name" value="PROTEIN DPCD"/>
    <property type="match status" value="1"/>
</dbReference>
<gene>
    <name evidence="3" type="ORF">CLF_111783</name>
</gene>
<dbReference type="AlphaFoldDB" id="G7YLZ5"/>
<sequence>SISPKPYRRLQPESGRRRRLLEVTENGTSRYYKRFDVPDMQRMNLPLKQDALSLSHANNTLLISVSPLIRSDTKLPLFFSIPNQTKFFSTKNS</sequence>
<dbReference type="Pfam" id="PF14913">
    <property type="entry name" value="DPCD"/>
    <property type="match status" value="1"/>
</dbReference>
<reference key="2">
    <citation type="submission" date="2011-10" db="EMBL/GenBank/DDBJ databases">
        <title>The genome and transcriptome sequence of Clonorchis sinensis provide insights into the carcinogenic liver fluke.</title>
        <authorList>
            <person name="Wang X."/>
            <person name="Huang Y."/>
            <person name="Chen W."/>
            <person name="Liu H."/>
            <person name="Guo L."/>
            <person name="Chen Y."/>
            <person name="Luo F."/>
            <person name="Zhou W."/>
            <person name="Sun J."/>
            <person name="Mao Q."/>
            <person name="Liang P."/>
            <person name="Zhou C."/>
            <person name="Tian Y."/>
            <person name="Men J."/>
            <person name="Lv X."/>
            <person name="Huang L."/>
            <person name="Zhou J."/>
            <person name="Hu Y."/>
            <person name="Li R."/>
            <person name="Zhang F."/>
            <person name="Lei H."/>
            <person name="Li X."/>
            <person name="Hu X."/>
            <person name="Liang C."/>
            <person name="Xu J."/>
            <person name="Wu Z."/>
            <person name="Yu X."/>
        </authorList>
    </citation>
    <scope>NUCLEOTIDE SEQUENCE</scope>
    <source>
        <strain>Henan</strain>
    </source>
</reference>
<dbReference type="InterPro" id="IPR026224">
    <property type="entry name" value="DPCD"/>
</dbReference>
<evidence type="ECO:0000313" key="3">
    <source>
        <dbReference type="EMBL" id="GAA53976.1"/>
    </source>
</evidence>
<protein>
    <recommendedName>
        <fullName evidence="2">Protein DPCD</fullName>
    </recommendedName>
</protein>
<reference evidence="3" key="1">
    <citation type="journal article" date="2011" name="Genome Biol.">
        <title>The draft genome of the carcinogenic human liver fluke Clonorchis sinensis.</title>
        <authorList>
            <person name="Wang X."/>
            <person name="Chen W."/>
            <person name="Huang Y."/>
            <person name="Sun J."/>
            <person name="Men J."/>
            <person name="Liu H."/>
            <person name="Luo F."/>
            <person name="Guo L."/>
            <person name="Lv X."/>
            <person name="Deng C."/>
            <person name="Zhou C."/>
            <person name="Fan Y."/>
            <person name="Li X."/>
            <person name="Huang L."/>
            <person name="Hu Y."/>
            <person name="Liang C."/>
            <person name="Hu X."/>
            <person name="Xu J."/>
            <person name="Yu X."/>
        </authorList>
    </citation>
    <scope>NUCLEOTIDE SEQUENCE [LARGE SCALE GENOMIC DNA]</scope>
    <source>
        <strain evidence="3">Henan</strain>
    </source>
</reference>
<evidence type="ECO:0000313" key="4">
    <source>
        <dbReference type="Proteomes" id="UP000008909"/>
    </source>
</evidence>
<comment type="similarity">
    <text evidence="1">Belongs to the DPCD family.</text>
</comment>
<dbReference type="InParanoid" id="G7YLZ5"/>
<proteinExistence type="inferred from homology"/>
<organism evidence="3 4">
    <name type="scientific">Clonorchis sinensis</name>
    <name type="common">Chinese liver fluke</name>
    <dbReference type="NCBI Taxonomy" id="79923"/>
    <lineage>
        <taxon>Eukaryota</taxon>
        <taxon>Metazoa</taxon>
        <taxon>Spiralia</taxon>
        <taxon>Lophotrochozoa</taxon>
        <taxon>Platyhelminthes</taxon>
        <taxon>Trematoda</taxon>
        <taxon>Digenea</taxon>
        <taxon>Opisthorchiida</taxon>
        <taxon>Opisthorchiata</taxon>
        <taxon>Opisthorchiidae</taxon>
        <taxon>Clonorchis</taxon>
    </lineage>
</organism>
<evidence type="ECO:0000256" key="1">
    <source>
        <dbReference type="ARBA" id="ARBA00010597"/>
    </source>
</evidence>
<keyword evidence="4" id="KW-1185">Reference proteome</keyword>
<feature type="non-terminal residue" evidence="3">
    <location>
        <position position="1"/>
    </location>
</feature>
<accession>G7YLZ5</accession>
<dbReference type="Proteomes" id="UP000008909">
    <property type="component" value="Unassembled WGS sequence"/>
</dbReference>
<name>G7YLZ5_CLOSI</name>